<dbReference type="InterPro" id="IPR011006">
    <property type="entry name" value="CheY-like_superfamily"/>
</dbReference>
<evidence type="ECO:0000259" key="10">
    <source>
        <dbReference type="PROSITE" id="PS50110"/>
    </source>
</evidence>
<dbReference type="Proteomes" id="UP001240171">
    <property type="component" value="Unassembled WGS sequence"/>
</dbReference>
<evidence type="ECO:0000256" key="2">
    <source>
        <dbReference type="ARBA" id="ARBA00022490"/>
    </source>
</evidence>
<dbReference type="InterPro" id="IPR009057">
    <property type="entry name" value="Homeodomain-like_sf"/>
</dbReference>
<evidence type="ECO:0000313" key="11">
    <source>
        <dbReference type="EMBL" id="MDO7908771.1"/>
    </source>
</evidence>
<dbReference type="EMBL" id="JAUQTB010000022">
    <property type="protein sequence ID" value="MDO7908771.1"/>
    <property type="molecule type" value="Genomic_DNA"/>
</dbReference>
<evidence type="ECO:0000313" key="12">
    <source>
        <dbReference type="Proteomes" id="UP001240171"/>
    </source>
</evidence>
<evidence type="ECO:0000256" key="7">
    <source>
        <dbReference type="ARBA" id="ARBA00023163"/>
    </source>
</evidence>
<keyword evidence="7" id="KW-0804">Transcription</keyword>
<protein>
    <submittedName>
        <fullName evidence="11">Response regulator</fullName>
    </submittedName>
</protein>
<keyword evidence="3 8" id="KW-0597">Phosphoprotein</keyword>
<dbReference type="PROSITE" id="PS50110">
    <property type="entry name" value="RESPONSE_REGULATORY"/>
    <property type="match status" value="1"/>
</dbReference>
<feature type="domain" description="HTH araC/xylS-type" evidence="9">
    <location>
        <begin position="403"/>
        <end position="501"/>
    </location>
</feature>
<evidence type="ECO:0000256" key="4">
    <source>
        <dbReference type="ARBA" id="ARBA00023012"/>
    </source>
</evidence>
<accession>A0ABT9CMA0</accession>
<dbReference type="SUPFAM" id="SSF52172">
    <property type="entry name" value="CheY-like"/>
    <property type="match status" value="1"/>
</dbReference>
<dbReference type="InterPro" id="IPR051552">
    <property type="entry name" value="HptR"/>
</dbReference>
<evidence type="ECO:0000256" key="1">
    <source>
        <dbReference type="ARBA" id="ARBA00004496"/>
    </source>
</evidence>
<evidence type="ECO:0000256" key="8">
    <source>
        <dbReference type="PROSITE-ProRule" id="PRU00169"/>
    </source>
</evidence>
<dbReference type="Pfam" id="PF12833">
    <property type="entry name" value="HTH_18"/>
    <property type="match status" value="1"/>
</dbReference>
<dbReference type="CDD" id="cd17536">
    <property type="entry name" value="REC_YesN-like"/>
    <property type="match status" value="1"/>
</dbReference>
<proteinExistence type="predicted"/>
<gene>
    <name evidence="11" type="ORF">Q5741_20515</name>
</gene>
<feature type="domain" description="Response regulatory" evidence="10">
    <location>
        <begin position="3"/>
        <end position="121"/>
    </location>
</feature>
<keyword evidence="4" id="KW-0902">Two-component regulatory system</keyword>
<evidence type="ECO:0000256" key="6">
    <source>
        <dbReference type="ARBA" id="ARBA00023125"/>
    </source>
</evidence>
<dbReference type="PANTHER" id="PTHR42713:SF3">
    <property type="entry name" value="TRANSCRIPTIONAL REGULATORY PROTEIN HPTR"/>
    <property type="match status" value="1"/>
</dbReference>
<dbReference type="PROSITE" id="PS01124">
    <property type="entry name" value="HTH_ARAC_FAMILY_2"/>
    <property type="match status" value="1"/>
</dbReference>
<dbReference type="PANTHER" id="PTHR42713">
    <property type="entry name" value="HISTIDINE KINASE-RELATED"/>
    <property type="match status" value="1"/>
</dbReference>
<keyword evidence="2" id="KW-0963">Cytoplasm</keyword>
<comment type="caution">
    <text evidence="11">The sequence shown here is derived from an EMBL/GenBank/DDBJ whole genome shotgun (WGS) entry which is preliminary data.</text>
</comment>
<dbReference type="RefSeq" id="WP_305025992.1">
    <property type="nucleotide sequence ID" value="NZ_JAUQTB010000022.1"/>
</dbReference>
<dbReference type="SUPFAM" id="SSF46689">
    <property type="entry name" value="Homeodomain-like"/>
    <property type="match status" value="2"/>
</dbReference>
<keyword evidence="6" id="KW-0238">DNA-binding</keyword>
<dbReference type="Gene3D" id="1.10.10.60">
    <property type="entry name" value="Homeodomain-like"/>
    <property type="match status" value="2"/>
</dbReference>
<evidence type="ECO:0000256" key="3">
    <source>
        <dbReference type="ARBA" id="ARBA00022553"/>
    </source>
</evidence>
<dbReference type="SMART" id="SM00448">
    <property type="entry name" value="REC"/>
    <property type="match status" value="1"/>
</dbReference>
<feature type="modified residue" description="4-aspartylphosphate" evidence="8">
    <location>
        <position position="55"/>
    </location>
</feature>
<dbReference type="InterPro" id="IPR018060">
    <property type="entry name" value="HTH_AraC"/>
</dbReference>
<sequence>MYKVVLADDEAISLDGLRTLTDWDQLGFQVCGACDNGEDAMAHIISSRPELVVTDIRMPGMDGLELIRNVRSLNIRQPVFIILSGYADFEYARTALGYDVKHYLLKPVLDSDWEEMLHGVHRHLKTEAQKELRQSQLSSQALSLTLMKLLKGEWSEQDPFLMQQALQLDAAVHGWQYVHLKGLQLEDREKCRKLSTDENLIYVELDDHQAGIAVNGSRSAMKVAQLFYSQLQQPEPHEMVISVGPRVRSVRELRISYQQAADAAYPCLTGEPSLGLVDCQTIGATPRQYKLPCSQLIHKLLTAVERLQDKQVNSRLSILFQELHHQQASPDMIRLTALHIVMETNKLIKEIDESIDIQEETENFMKHEPRSISDLQNSLQSYLGLCMEYIRSRKNKESEHPIANVEHFLRENYHRPITVKDIAEQFFINPVYLGHSFIKKYGVTILEFVHDLRIAEARQRLTDSKDAVRLIAENVGYMHYHHFLREFEKRTGVKPVEYRKRQQKLNALLEE</sequence>
<name>A0ABT9CMA0_9BACL</name>
<keyword evidence="5" id="KW-0805">Transcription regulation</keyword>
<evidence type="ECO:0000259" key="9">
    <source>
        <dbReference type="PROSITE" id="PS01124"/>
    </source>
</evidence>
<dbReference type="SMART" id="SM00342">
    <property type="entry name" value="HTH_ARAC"/>
    <property type="match status" value="1"/>
</dbReference>
<organism evidence="11 12">
    <name type="scientific">Paenibacillus lacisoli</name>
    <dbReference type="NCBI Taxonomy" id="3064525"/>
    <lineage>
        <taxon>Bacteria</taxon>
        <taxon>Bacillati</taxon>
        <taxon>Bacillota</taxon>
        <taxon>Bacilli</taxon>
        <taxon>Bacillales</taxon>
        <taxon>Paenibacillaceae</taxon>
        <taxon>Paenibacillus</taxon>
    </lineage>
</organism>
<evidence type="ECO:0000256" key="5">
    <source>
        <dbReference type="ARBA" id="ARBA00023015"/>
    </source>
</evidence>
<comment type="subcellular location">
    <subcellularLocation>
        <location evidence="1">Cytoplasm</location>
    </subcellularLocation>
</comment>
<dbReference type="Gene3D" id="3.40.50.2300">
    <property type="match status" value="1"/>
</dbReference>
<keyword evidence="12" id="KW-1185">Reference proteome</keyword>
<reference evidence="11 12" key="1">
    <citation type="submission" date="2023-07" db="EMBL/GenBank/DDBJ databases">
        <title>Paenibacillus sp. JX-17 nov. isolated from soil.</title>
        <authorList>
            <person name="Wan Y."/>
            <person name="Liu B."/>
        </authorList>
    </citation>
    <scope>NUCLEOTIDE SEQUENCE [LARGE SCALE GENOMIC DNA]</scope>
    <source>
        <strain evidence="11 12">JX-17</strain>
    </source>
</reference>
<dbReference type="InterPro" id="IPR001789">
    <property type="entry name" value="Sig_transdc_resp-reg_receiver"/>
</dbReference>
<dbReference type="Pfam" id="PF00072">
    <property type="entry name" value="Response_reg"/>
    <property type="match status" value="1"/>
</dbReference>